<gene>
    <name evidence="5" type="ORF">SAMN02746011_00886</name>
</gene>
<dbReference type="CDD" id="cd03293">
    <property type="entry name" value="ABC_NrtD_SsuB_transporters"/>
    <property type="match status" value="1"/>
</dbReference>
<dbReference type="GO" id="GO:0005524">
    <property type="term" value="F:ATP binding"/>
    <property type="evidence" value="ECO:0007669"/>
    <property type="project" value="UniProtKB-KW"/>
</dbReference>
<dbReference type="InterPro" id="IPR003593">
    <property type="entry name" value="AAA+_ATPase"/>
</dbReference>
<reference evidence="6" key="1">
    <citation type="submission" date="2017-02" db="EMBL/GenBank/DDBJ databases">
        <authorList>
            <person name="Varghese N."/>
            <person name="Submissions S."/>
        </authorList>
    </citation>
    <scope>NUCLEOTIDE SEQUENCE [LARGE SCALE GENOMIC DNA]</scope>
    <source>
        <strain evidence="6">DSM 15739</strain>
    </source>
</reference>
<accession>A0A1T4KYG3</accession>
<keyword evidence="1" id="KW-0813">Transport</keyword>
<sequence length="247" mass="28338">MIEITNVSFTYPDFKGEKTLQNVNLNFPKGEFISLIGKSGSGKSTLFKLLTTQFQPDAGQILFAGRPIQLGDVGYMPQKDLLLPWATILENVRLSGKLDKQHPVSKEKALEWLDKAGLKDYAYSLPKDLSGGMRQRAAFVRTILANKPVLLLDEPFGALDSFTQYEMQQWLLSLWQELNKTIVFITHNIDEAVLLSNRVFLLQNWHNGNDTQIKEWHIDLPRPRPKDIRYHAQFIEYKQALEVAIHE</sequence>
<dbReference type="InterPro" id="IPR027417">
    <property type="entry name" value="P-loop_NTPase"/>
</dbReference>
<dbReference type="GO" id="GO:0016887">
    <property type="term" value="F:ATP hydrolysis activity"/>
    <property type="evidence" value="ECO:0007669"/>
    <property type="project" value="InterPro"/>
</dbReference>
<evidence type="ECO:0000313" key="6">
    <source>
        <dbReference type="Proteomes" id="UP000189941"/>
    </source>
</evidence>
<dbReference type="InterPro" id="IPR050166">
    <property type="entry name" value="ABC_transporter_ATP-bind"/>
</dbReference>
<keyword evidence="3 5" id="KW-0067">ATP-binding</keyword>
<dbReference type="AlphaFoldDB" id="A0A1T4KYG3"/>
<evidence type="ECO:0000256" key="1">
    <source>
        <dbReference type="ARBA" id="ARBA00022448"/>
    </source>
</evidence>
<dbReference type="SMART" id="SM00382">
    <property type="entry name" value="AAA"/>
    <property type="match status" value="1"/>
</dbReference>
<dbReference type="RefSeq" id="WP_078755678.1">
    <property type="nucleotide sequence ID" value="NZ_FUWO01000006.1"/>
</dbReference>
<protein>
    <submittedName>
        <fullName evidence="5">Putative hydroxymethylpyrimidine transport system ATP-binding protein</fullName>
    </submittedName>
</protein>
<evidence type="ECO:0000313" key="5">
    <source>
        <dbReference type="EMBL" id="SJZ47413.1"/>
    </source>
</evidence>
<dbReference type="EMBL" id="FUWO01000006">
    <property type="protein sequence ID" value="SJZ47413.1"/>
    <property type="molecule type" value="Genomic_DNA"/>
</dbReference>
<feature type="domain" description="ABC transporter" evidence="4">
    <location>
        <begin position="2"/>
        <end position="229"/>
    </location>
</feature>
<dbReference type="Gene3D" id="3.40.50.300">
    <property type="entry name" value="P-loop containing nucleotide triphosphate hydrolases"/>
    <property type="match status" value="1"/>
</dbReference>
<dbReference type="Pfam" id="PF00005">
    <property type="entry name" value="ABC_tran"/>
    <property type="match status" value="1"/>
</dbReference>
<dbReference type="InterPro" id="IPR017871">
    <property type="entry name" value="ABC_transporter-like_CS"/>
</dbReference>
<organism evidence="5 6">
    <name type="scientific">Globicatella sulfidifaciens DSM 15739</name>
    <dbReference type="NCBI Taxonomy" id="1121925"/>
    <lineage>
        <taxon>Bacteria</taxon>
        <taxon>Bacillati</taxon>
        <taxon>Bacillota</taxon>
        <taxon>Bacilli</taxon>
        <taxon>Lactobacillales</taxon>
        <taxon>Aerococcaceae</taxon>
        <taxon>Globicatella</taxon>
    </lineage>
</organism>
<proteinExistence type="predicted"/>
<dbReference type="PANTHER" id="PTHR42788:SF2">
    <property type="entry name" value="ABC TRANSPORTER ATP-BINDING PROTEIN"/>
    <property type="match status" value="1"/>
</dbReference>
<dbReference type="Proteomes" id="UP000189941">
    <property type="component" value="Unassembled WGS sequence"/>
</dbReference>
<dbReference type="PROSITE" id="PS50893">
    <property type="entry name" value="ABC_TRANSPORTER_2"/>
    <property type="match status" value="1"/>
</dbReference>
<dbReference type="InterPro" id="IPR003439">
    <property type="entry name" value="ABC_transporter-like_ATP-bd"/>
</dbReference>
<dbReference type="PROSITE" id="PS00211">
    <property type="entry name" value="ABC_TRANSPORTER_1"/>
    <property type="match status" value="1"/>
</dbReference>
<name>A0A1T4KYG3_9LACT</name>
<dbReference type="STRING" id="1121925.SAMN02746011_00886"/>
<dbReference type="OrthoDB" id="9802264at2"/>
<evidence type="ECO:0000259" key="4">
    <source>
        <dbReference type="PROSITE" id="PS50893"/>
    </source>
</evidence>
<dbReference type="PANTHER" id="PTHR42788">
    <property type="entry name" value="TAURINE IMPORT ATP-BINDING PROTEIN-RELATED"/>
    <property type="match status" value="1"/>
</dbReference>
<dbReference type="SUPFAM" id="SSF52540">
    <property type="entry name" value="P-loop containing nucleoside triphosphate hydrolases"/>
    <property type="match status" value="1"/>
</dbReference>
<keyword evidence="2" id="KW-0547">Nucleotide-binding</keyword>
<evidence type="ECO:0000256" key="3">
    <source>
        <dbReference type="ARBA" id="ARBA00022840"/>
    </source>
</evidence>
<keyword evidence="6" id="KW-1185">Reference proteome</keyword>
<evidence type="ECO:0000256" key="2">
    <source>
        <dbReference type="ARBA" id="ARBA00022741"/>
    </source>
</evidence>